<evidence type="ECO:0008006" key="4">
    <source>
        <dbReference type="Google" id="ProtNLM"/>
    </source>
</evidence>
<dbReference type="Proteomes" id="UP000189981">
    <property type="component" value="Unassembled WGS sequence"/>
</dbReference>
<dbReference type="Gene3D" id="2.70.98.70">
    <property type="match status" value="1"/>
</dbReference>
<dbReference type="InterPro" id="IPR028994">
    <property type="entry name" value="Integrin_alpha_N"/>
</dbReference>
<accession>A0A1T5A708</accession>
<dbReference type="RefSeq" id="WP_079700904.1">
    <property type="nucleotide sequence ID" value="NZ_FUYR01000001.1"/>
</dbReference>
<evidence type="ECO:0000313" key="3">
    <source>
        <dbReference type="Proteomes" id="UP000189981"/>
    </source>
</evidence>
<gene>
    <name evidence="2" type="ORF">SAMN05661099_0401</name>
</gene>
<feature type="chain" id="PRO_5013295667" description="Repeat domain-containing protein" evidence="1">
    <location>
        <begin position="30"/>
        <end position="1269"/>
    </location>
</feature>
<dbReference type="OrthoDB" id="7012117at2"/>
<feature type="signal peptide" evidence="1">
    <location>
        <begin position="1"/>
        <end position="29"/>
    </location>
</feature>
<protein>
    <recommendedName>
        <fullName evidence="4">Repeat domain-containing protein</fullName>
    </recommendedName>
</protein>
<reference evidence="3" key="1">
    <citation type="submission" date="2017-02" db="EMBL/GenBank/DDBJ databases">
        <authorList>
            <person name="Varghese N."/>
            <person name="Submissions S."/>
        </authorList>
    </citation>
    <scope>NUCLEOTIDE SEQUENCE [LARGE SCALE GENOMIC DNA]</scope>
    <source>
        <strain evidence="3">DSM 22385</strain>
    </source>
</reference>
<proteinExistence type="predicted"/>
<keyword evidence="1" id="KW-0732">Signal</keyword>
<dbReference type="SUPFAM" id="SSF69318">
    <property type="entry name" value="Integrin alpha N-terminal domain"/>
    <property type="match status" value="1"/>
</dbReference>
<dbReference type="AlphaFoldDB" id="A0A1T5A708"/>
<evidence type="ECO:0000256" key="1">
    <source>
        <dbReference type="SAM" id="SignalP"/>
    </source>
</evidence>
<sequence>MRSVNKYQVFSFFLCLGCVLCFSVTNIHANHSRSDTALYKKIVPRTLDRSTGIRGINIVVPDHPDWKALGRKLQILFESKGAAGTKVSVDSPQKFSSGWTGNTLLLGNVGNSKQMARLYGLRLSYADAIYPGSGGYQLLTLVNPFGLAGNTIILATSDIEGAKAGVARLSAIVNTNTNNLLPWIFEAELSSTARSYFNRSNKPTSDREAELLDRANSLLKAVKPVKGSEVIADALLAVLTELKIYGEYYQLTADPVFGKMYKALFLGYARFVNTYPDAALAQLHERRNMWIQGEKLLQNWSVLEASPIFSDSDRNEILSALYLTCKANAGDRYLVIAPERAPRWNHEIFPAMSIVGSVFYFDKYFELPEVNEWLKAGERIFKGNTSYISMDEGSDYLSHLPMVNIDYAMATGDLKYIDKRLRPSADLHSMMIDNLGTLSGGGDTYPFGMSSAYSWGHSQVLNAASWYYKDPIYNFLLERTRTGPFPGQKLPDLNYPVHRYIVNTESIKKIGTSYPRVQAQEIESGVYDELQRLEGGGTLKVEQGDTFHKLTFRSGFGTSNPYLILDGFSAGKHGHQDGNAILNYSANGRLFLNDRDYIQNTPEYHSGLVIVKNGQQFKKPPLVKLQWVADIEGTSFSRSTVHSYNGGDWDRTIISPDGEFFIIYDDLKIKEHGNYMVRNHWQSLGSAKIHDNAFDVEQDGVTMRIQSLTNASLRMKDIYGHFKKYWKTVYPYPYADNETVLTELSQERKYEPGDKVSFINVLSSHTDKNKAWKSKRLNESTIELTDGVETWFTYTGEIIDQLFKSNGILHLQGKDELISAGATKINIGSTALQFSKPVFFKIDLKQGKWKTYSLNKSKLKYNDAGEPIYEHALDSGQVDMGLLSSGTMLQVLNAGTTQTDSIVQSTKEIVSFPGDKLYSFEETVTSSAAGDLDGDKKDEIILAGENGKITAITSTGTGLWNFTAKGRINEISIQMAGNRPLVLIATENWFVHVLDSKGNELWNYKFNDDQTHREYKGNLLGITNIRLANTKGRGEEPVVMVGTQFRYIYELDLRGKLLSDTLLYFYGIEDMEYADLDGDGKDEGVFALEYYYYALRKGKDEIAGKNGGPGFKVADVIKNTSEGGLPGVLLGSKQSEIRLIHFKDKIKEQWVRNVGGEVNDIRNNDFDNDGKNEILVGTEGFQFYVLDESGKVVFRKTLGDRVLKVAGFTRNSKTNYLAATAGGQLSVLSPSGQTKKIIEYPSEITNIISLMGNTEPIVVLKNGEIFRVR</sequence>
<dbReference type="Gene3D" id="2.130.10.10">
    <property type="entry name" value="YVTN repeat-like/Quinoprotein amine dehydrogenase"/>
    <property type="match status" value="1"/>
</dbReference>
<dbReference type="InterPro" id="IPR011047">
    <property type="entry name" value="Quinoprotein_ADH-like_sf"/>
</dbReference>
<keyword evidence="3" id="KW-1185">Reference proteome</keyword>
<dbReference type="EMBL" id="FUYR01000001">
    <property type="protein sequence ID" value="SKB30774.1"/>
    <property type="molecule type" value="Genomic_DNA"/>
</dbReference>
<name>A0A1T5A708_9SPHI</name>
<dbReference type="STRING" id="572036.SAMN05661099_0401"/>
<dbReference type="InterPro" id="IPR015943">
    <property type="entry name" value="WD40/YVTN_repeat-like_dom_sf"/>
</dbReference>
<organism evidence="2 3">
    <name type="scientific">Daejeonella lutea</name>
    <dbReference type="NCBI Taxonomy" id="572036"/>
    <lineage>
        <taxon>Bacteria</taxon>
        <taxon>Pseudomonadati</taxon>
        <taxon>Bacteroidota</taxon>
        <taxon>Sphingobacteriia</taxon>
        <taxon>Sphingobacteriales</taxon>
        <taxon>Sphingobacteriaceae</taxon>
        <taxon>Daejeonella</taxon>
    </lineage>
</organism>
<evidence type="ECO:0000313" key="2">
    <source>
        <dbReference type="EMBL" id="SKB30774.1"/>
    </source>
</evidence>
<dbReference type="SUPFAM" id="SSF50998">
    <property type="entry name" value="Quinoprotein alcohol dehydrogenase-like"/>
    <property type="match status" value="1"/>
</dbReference>